<accession>A0A9X0QE59</accession>
<dbReference type="GO" id="GO:0005507">
    <property type="term" value="F:copper ion binding"/>
    <property type="evidence" value="ECO:0007669"/>
    <property type="project" value="TreeGrafter"/>
</dbReference>
<reference evidence="11 12" key="1">
    <citation type="submission" date="2020-08" db="EMBL/GenBank/DDBJ databases">
        <title>Genomic Encyclopedia of Type Strains, Phase IV (KMG-V): Genome sequencing to study the core and pangenomes of soil and plant-associated prokaryotes.</title>
        <authorList>
            <person name="Whitman W."/>
        </authorList>
    </citation>
    <scope>NUCLEOTIDE SEQUENCE [LARGE SCALE GENOMIC DNA]</scope>
    <source>
        <strain evidence="11 12">X5P2</strain>
    </source>
</reference>
<evidence type="ECO:0000256" key="3">
    <source>
        <dbReference type="ARBA" id="ARBA00022679"/>
    </source>
</evidence>
<dbReference type="GO" id="GO:0016787">
    <property type="term" value="F:hydrolase activity"/>
    <property type="evidence" value="ECO:0007669"/>
    <property type="project" value="UniProtKB-KW"/>
</dbReference>
<keyword evidence="4" id="KW-0479">Metal-binding</keyword>
<keyword evidence="5" id="KW-0378">Hydrolase</keyword>
<keyword evidence="3" id="KW-0808">Transferase</keyword>
<dbReference type="NCBIfam" id="TIGR00726">
    <property type="entry name" value="peptidoglycan editing factor PgeF"/>
    <property type="match status" value="1"/>
</dbReference>
<comment type="catalytic activity">
    <reaction evidence="1">
        <text>inosine + phosphate = alpha-D-ribose 1-phosphate + hypoxanthine</text>
        <dbReference type="Rhea" id="RHEA:27646"/>
        <dbReference type="ChEBI" id="CHEBI:17368"/>
        <dbReference type="ChEBI" id="CHEBI:17596"/>
        <dbReference type="ChEBI" id="CHEBI:43474"/>
        <dbReference type="ChEBI" id="CHEBI:57720"/>
        <dbReference type="EC" id="2.4.2.1"/>
    </reaction>
    <physiologicalReaction direction="left-to-right" evidence="1">
        <dbReference type="Rhea" id="RHEA:27647"/>
    </physiologicalReaction>
</comment>
<evidence type="ECO:0000256" key="6">
    <source>
        <dbReference type="ARBA" id="ARBA00022833"/>
    </source>
</evidence>
<dbReference type="SUPFAM" id="SSF64438">
    <property type="entry name" value="CNF1/YfiH-like putative cysteine hydrolases"/>
    <property type="match status" value="1"/>
</dbReference>
<keyword evidence="6" id="KW-0862">Zinc</keyword>
<gene>
    <name evidence="11" type="ORF">HDF14_002219</name>
</gene>
<evidence type="ECO:0000256" key="4">
    <source>
        <dbReference type="ARBA" id="ARBA00022723"/>
    </source>
</evidence>
<dbReference type="RefSeq" id="WP_260698169.1">
    <property type="nucleotide sequence ID" value="NZ_JACHEB010000004.1"/>
</dbReference>
<protein>
    <recommendedName>
        <fullName evidence="10">Purine nucleoside phosphorylase</fullName>
    </recommendedName>
</protein>
<proteinExistence type="inferred from homology"/>
<dbReference type="EMBL" id="JACHEB010000004">
    <property type="protein sequence ID" value="MBB5328609.1"/>
    <property type="molecule type" value="Genomic_DNA"/>
</dbReference>
<dbReference type="AlphaFoldDB" id="A0A9X0QE59"/>
<sequence>MREVVNQLLANILRRNVKDVYQSKGVSVSEEIKTMRNGAWERFGWLRHGFSTRSGGVSTVYGGKSLNLGWTKEDDRASVVENRRQFVRFVDGDLGDKRGSVLVGVRQIHSDIVRVVRGGDGAREGRLETEEGKAVLDGDGLITNVPGVLLGVGTADCVPVLMVDGKNRAVGAFHAGWRGTVAQIVERGVAMMVDEYGSRVEDLEAAVGPSIGSCCYSVGKEVHNEFHERFGYAADLFRVGVDENDAKIYLDLWEANRRQLLNAGVGEEQITVVGECTACEVDARGEQKYFSHRGERGVAGRMLSVVGVAG</sequence>
<evidence type="ECO:0000256" key="2">
    <source>
        <dbReference type="ARBA" id="ARBA00007353"/>
    </source>
</evidence>
<dbReference type="Gene3D" id="3.60.140.10">
    <property type="entry name" value="CNF1/YfiH-like putative cysteine hydrolases"/>
    <property type="match status" value="1"/>
</dbReference>
<keyword evidence="12" id="KW-1185">Reference proteome</keyword>
<comment type="caution">
    <text evidence="11">The sequence shown here is derived from an EMBL/GenBank/DDBJ whole genome shotgun (WGS) entry which is preliminary data.</text>
</comment>
<dbReference type="GO" id="GO:0017061">
    <property type="term" value="F:S-methyl-5-thioadenosine phosphorylase activity"/>
    <property type="evidence" value="ECO:0007669"/>
    <property type="project" value="UniProtKB-EC"/>
</dbReference>
<comment type="catalytic activity">
    <reaction evidence="8">
        <text>adenosine + phosphate = alpha-D-ribose 1-phosphate + adenine</text>
        <dbReference type="Rhea" id="RHEA:27642"/>
        <dbReference type="ChEBI" id="CHEBI:16335"/>
        <dbReference type="ChEBI" id="CHEBI:16708"/>
        <dbReference type="ChEBI" id="CHEBI:43474"/>
        <dbReference type="ChEBI" id="CHEBI:57720"/>
        <dbReference type="EC" id="2.4.2.1"/>
    </reaction>
    <physiologicalReaction direction="left-to-right" evidence="8">
        <dbReference type="Rhea" id="RHEA:27643"/>
    </physiologicalReaction>
</comment>
<comment type="catalytic activity">
    <reaction evidence="9">
        <text>S-methyl-5'-thioadenosine + phosphate = 5-(methylsulfanyl)-alpha-D-ribose 1-phosphate + adenine</text>
        <dbReference type="Rhea" id="RHEA:11852"/>
        <dbReference type="ChEBI" id="CHEBI:16708"/>
        <dbReference type="ChEBI" id="CHEBI:17509"/>
        <dbReference type="ChEBI" id="CHEBI:43474"/>
        <dbReference type="ChEBI" id="CHEBI:58533"/>
        <dbReference type="EC" id="2.4.2.28"/>
    </reaction>
    <physiologicalReaction direction="left-to-right" evidence="9">
        <dbReference type="Rhea" id="RHEA:11853"/>
    </physiologicalReaction>
</comment>
<evidence type="ECO:0000313" key="12">
    <source>
        <dbReference type="Proteomes" id="UP000535182"/>
    </source>
</evidence>
<evidence type="ECO:0000256" key="8">
    <source>
        <dbReference type="ARBA" id="ARBA00048968"/>
    </source>
</evidence>
<evidence type="ECO:0000256" key="1">
    <source>
        <dbReference type="ARBA" id="ARBA00000553"/>
    </source>
</evidence>
<evidence type="ECO:0000256" key="10">
    <source>
        <dbReference type="RuleBase" id="RU361274"/>
    </source>
</evidence>
<evidence type="ECO:0000256" key="9">
    <source>
        <dbReference type="ARBA" id="ARBA00049893"/>
    </source>
</evidence>
<comment type="similarity">
    <text evidence="2 10">Belongs to the purine nucleoside phosphorylase YfiH/LACC1 family.</text>
</comment>
<dbReference type="PANTHER" id="PTHR30616:SF2">
    <property type="entry name" value="PURINE NUCLEOSIDE PHOSPHORYLASE LACC1"/>
    <property type="match status" value="1"/>
</dbReference>
<dbReference type="CDD" id="cd16833">
    <property type="entry name" value="YfiH"/>
    <property type="match status" value="1"/>
</dbReference>
<dbReference type="InterPro" id="IPR038371">
    <property type="entry name" value="Cu_polyphenol_OxRdtase_sf"/>
</dbReference>
<organism evidence="11 12">
    <name type="scientific">Tunturiibacter gelidiferens</name>
    <dbReference type="NCBI Taxonomy" id="3069689"/>
    <lineage>
        <taxon>Bacteria</taxon>
        <taxon>Pseudomonadati</taxon>
        <taxon>Acidobacteriota</taxon>
        <taxon>Terriglobia</taxon>
        <taxon>Terriglobales</taxon>
        <taxon>Acidobacteriaceae</taxon>
        <taxon>Tunturiibacter</taxon>
    </lineage>
</organism>
<evidence type="ECO:0000256" key="5">
    <source>
        <dbReference type="ARBA" id="ARBA00022801"/>
    </source>
</evidence>
<evidence type="ECO:0000256" key="7">
    <source>
        <dbReference type="ARBA" id="ARBA00047989"/>
    </source>
</evidence>
<evidence type="ECO:0000313" key="11">
    <source>
        <dbReference type="EMBL" id="MBB5328609.1"/>
    </source>
</evidence>
<dbReference type="InterPro" id="IPR011324">
    <property type="entry name" value="Cytotoxic_necrot_fac-like_cat"/>
</dbReference>
<dbReference type="Pfam" id="PF02578">
    <property type="entry name" value="Cu-oxidase_4"/>
    <property type="match status" value="1"/>
</dbReference>
<dbReference type="Proteomes" id="UP000535182">
    <property type="component" value="Unassembled WGS sequence"/>
</dbReference>
<name>A0A9X0QE59_9BACT</name>
<dbReference type="PANTHER" id="PTHR30616">
    <property type="entry name" value="UNCHARACTERIZED PROTEIN YFIH"/>
    <property type="match status" value="1"/>
</dbReference>
<dbReference type="InterPro" id="IPR003730">
    <property type="entry name" value="Cu_polyphenol_OxRdtase"/>
</dbReference>
<comment type="catalytic activity">
    <reaction evidence="7">
        <text>adenosine + H2O + H(+) = inosine + NH4(+)</text>
        <dbReference type="Rhea" id="RHEA:24408"/>
        <dbReference type="ChEBI" id="CHEBI:15377"/>
        <dbReference type="ChEBI" id="CHEBI:15378"/>
        <dbReference type="ChEBI" id="CHEBI:16335"/>
        <dbReference type="ChEBI" id="CHEBI:17596"/>
        <dbReference type="ChEBI" id="CHEBI:28938"/>
        <dbReference type="EC" id="3.5.4.4"/>
    </reaction>
    <physiologicalReaction direction="left-to-right" evidence="7">
        <dbReference type="Rhea" id="RHEA:24409"/>
    </physiologicalReaction>
</comment>